<sequence>MWSTNAQRVHAKSGARFGRGRRRSAALGPARRRYRFKVERTPSLRPPRPRRRPPRRLHSRCRQALTQSLNGRARLPRERLVFYHMPLVAPASLTESISESTFRFYAIADKEPNVDVCAVRLHVRGMHCVDDAFVPSIACLNFCDNYDLPTPPLLNRNAFTYLSELNNTIGFTTGTEKNKQH</sequence>
<accession>A0A4C1WCL8</accession>
<proteinExistence type="predicted"/>
<protein>
    <submittedName>
        <fullName evidence="2">Uncharacterized protein</fullName>
    </submittedName>
</protein>
<feature type="region of interest" description="Disordered" evidence="1">
    <location>
        <begin position="1"/>
        <end position="59"/>
    </location>
</feature>
<dbReference type="Proteomes" id="UP000299102">
    <property type="component" value="Unassembled WGS sequence"/>
</dbReference>
<dbReference type="EMBL" id="BGZK01000531">
    <property type="protein sequence ID" value="GBP48821.1"/>
    <property type="molecule type" value="Genomic_DNA"/>
</dbReference>
<comment type="caution">
    <text evidence="2">The sequence shown here is derived from an EMBL/GenBank/DDBJ whole genome shotgun (WGS) entry which is preliminary data.</text>
</comment>
<gene>
    <name evidence="2" type="ORF">EVAR_8429_1</name>
</gene>
<feature type="compositionally biased region" description="Basic residues" evidence="1">
    <location>
        <begin position="47"/>
        <end position="59"/>
    </location>
</feature>
<organism evidence="2 3">
    <name type="scientific">Eumeta variegata</name>
    <name type="common">Bagworm moth</name>
    <name type="synonym">Eumeta japonica</name>
    <dbReference type="NCBI Taxonomy" id="151549"/>
    <lineage>
        <taxon>Eukaryota</taxon>
        <taxon>Metazoa</taxon>
        <taxon>Ecdysozoa</taxon>
        <taxon>Arthropoda</taxon>
        <taxon>Hexapoda</taxon>
        <taxon>Insecta</taxon>
        <taxon>Pterygota</taxon>
        <taxon>Neoptera</taxon>
        <taxon>Endopterygota</taxon>
        <taxon>Lepidoptera</taxon>
        <taxon>Glossata</taxon>
        <taxon>Ditrysia</taxon>
        <taxon>Tineoidea</taxon>
        <taxon>Psychidae</taxon>
        <taxon>Oiketicinae</taxon>
        <taxon>Eumeta</taxon>
    </lineage>
</organism>
<evidence type="ECO:0000313" key="2">
    <source>
        <dbReference type="EMBL" id="GBP48821.1"/>
    </source>
</evidence>
<evidence type="ECO:0000313" key="3">
    <source>
        <dbReference type="Proteomes" id="UP000299102"/>
    </source>
</evidence>
<evidence type="ECO:0000256" key="1">
    <source>
        <dbReference type="SAM" id="MobiDB-lite"/>
    </source>
</evidence>
<name>A0A4C1WCL8_EUMVA</name>
<feature type="compositionally biased region" description="Basic residues" evidence="1">
    <location>
        <begin position="9"/>
        <end position="35"/>
    </location>
</feature>
<dbReference type="AlphaFoldDB" id="A0A4C1WCL8"/>
<keyword evidence="3" id="KW-1185">Reference proteome</keyword>
<reference evidence="2 3" key="1">
    <citation type="journal article" date="2019" name="Commun. Biol.">
        <title>The bagworm genome reveals a unique fibroin gene that provides high tensile strength.</title>
        <authorList>
            <person name="Kono N."/>
            <person name="Nakamura H."/>
            <person name="Ohtoshi R."/>
            <person name="Tomita M."/>
            <person name="Numata K."/>
            <person name="Arakawa K."/>
        </authorList>
    </citation>
    <scope>NUCLEOTIDE SEQUENCE [LARGE SCALE GENOMIC DNA]</scope>
</reference>